<reference evidence="2" key="1">
    <citation type="submission" date="2021-01" db="EMBL/GenBank/DDBJ databases">
        <title>Modified the classification status of verrucomicrobia.</title>
        <authorList>
            <person name="Feng X."/>
        </authorList>
    </citation>
    <scope>NUCLEOTIDE SEQUENCE</scope>
    <source>
        <strain evidence="2">KCTC 22041</strain>
    </source>
</reference>
<dbReference type="InterPro" id="IPR052538">
    <property type="entry name" value="Flavonoid_dioxygenase-like"/>
</dbReference>
<keyword evidence="3" id="KW-1185">Reference proteome</keyword>
<dbReference type="Proteomes" id="UP000603141">
    <property type="component" value="Unassembled WGS sequence"/>
</dbReference>
<dbReference type="SUPFAM" id="SSF51182">
    <property type="entry name" value="RmlC-like cupins"/>
    <property type="match status" value="1"/>
</dbReference>
<evidence type="ECO:0000313" key="3">
    <source>
        <dbReference type="Proteomes" id="UP000603141"/>
    </source>
</evidence>
<dbReference type="PANTHER" id="PTHR43346:SF1">
    <property type="entry name" value="QUERCETIN 2,3-DIOXYGENASE-RELATED"/>
    <property type="match status" value="1"/>
</dbReference>
<organism evidence="2 3">
    <name type="scientific">Luteolibacter pohnpeiensis</name>
    <dbReference type="NCBI Taxonomy" id="454153"/>
    <lineage>
        <taxon>Bacteria</taxon>
        <taxon>Pseudomonadati</taxon>
        <taxon>Verrucomicrobiota</taxon>
        <taxon>Verrucomicrobiia</taxon>
        <taxon>Verrucomicrobiales</taxon>
        <taxon>Verrucomicrobiaceae</taxon>
        <taxon>Luteolibacter</taxon>
    </lineage>
</organism>
<feature type="domain" description="Cupin type-2" evidence="1">
    <location>
        <begin position="26"/>
        <end position="97"/>
    </location>
</feature>
<dbReference type="InterPro" id="IPR013096">
    <property type="entry name" value="Cupin_2"/>
</dbReference>
<gene>
    <name evidence="2" type="ORF">JIN85_12445</name>
</gene>
<dbReference type="Pfam" id="PF07883">
    <property type="entry name" value="Cupin_2"/>
    <property type="match status" value="1"/>
</dbReference>
<dbReference type="InterPro" id="IPR011051">
    <property type="entry name" value="RmlC_Cupin_sf"/>
</dbReference>
<name>A0A934SBP9_9BACT</name>
<dbReference type="AlphaFoldDB" id="A0A934SBP9"/>
<comment type="caution">
    <text evidence="2">The sequence shown here is derived from an EMBL/GenBank/DDBJ whole genome shotgun (WGS) entry which is preliminary data.</text>
</comment>
<sequence length="105" mass="11804">MHAIDLPKMKSDFRILETRRHSQTAVMRLEPGGVSSKRPSVHPDSEQTLFIIEGELVAEIEDHPIIIRRNESLIIPAGSRHRILNYSEESAVAFTVYSPPAYPVG</sequence>
<dbReference type="EMBL" id="JAENIJ010000019">
    <property type="protein sequence ID" value="MBK1883227.1"/>
    <property type="molecule type" value="Genomic_DNA"/>
</dbReference>
<dbReference type="RefSeq" id="WP_200271141.1">
    <property type="nucleotide sequence ID" value="NZ_JAENIJ010000019.1"/>
</dbReference>
<dbReference type="PANTHER" id="PTHR43346">
    <property type="entry name" value="LIGAND BINDING DOMAIN PROTEIN, PUTATIVE (AFU_ORTHOLOGUE AFUA_6G14370)-RELATED"/>
    <property type="match status" value="1"/>
</dbReference>
<accession>A0A934SBP9</accession>
<evidence type="ECO:0000259" key="1">
    <source>
        <dbReference type="Pfam" id="PF07883"/>
    </source>
</evidence>
<dbReference type="Gene3D" id="2.60.120.10">
    <property type="entry name" value="Jelly Rolls"/>
    <property type="match status" value="1"/>
</dbReference>
<dbReference type="InterPro" id="IPR014710">
    <property type="entry name" value="RmlC-like_jellyroll"/>
</dbReference>
<evidence type="ECO:0000313" key="2">
    <source>
        <dbReference type="EMBL" id="MBK1883227.1"/>
    </source>
</evidence>
<protein>
    <submittedName>
        <fullName evidence="2">Cupin domain-containing protein</fullName>
    </submittedName>
</protein>
<proteinExistence type="predicted"/>